<evidence type="ECO:0000313" key="10">
    <source>
        <dbReference type="EMBL" id="TRO82738.1"/>
    </source>
</evidence>
<dbReference type="EMBL" id="VJVV01000003">
    <property type="protein sequence ID" value="TRO82738.1"/>
    <property type="molecule type" value="Genomic_DNA"/>
</dbReference>
<evidence type="ECO:0000256" key="3">
    <source>
        <dbReference type="ARBA" id="ARBA00022676"/>
    </source>
</evidence>
<dbReference type="InterPro" id="IPR050297">
    <property type="entry name" value="LipidA_mod_glycosyltrf_83"/>
</dbReference>
<evidence type="ECO:0000256" key="2">
    <source>
        <dbReference type="ARBA" id="ARBA00022475"/>
    </source>
</evidence>
<evidence type="ECO:0000259" key="9">
    <source>
        <dbReference type="Pfam" id="PF13231"/>
    </source>
</evidence>
<dbReference type="OrthoDB" id="5405267at2"/>
<dbReference type="PANTHER" id="PTHR33908">
    <property type="entry name" value="MANNOSYLTRANSFERASE YKCB-RELATED"/>
    <property type="match status" value="1"/>
</dbReference>
<accession>A0A550JHQ2</accession>
<keyword evidence="6 8" id="KW-1133">Transmembrane helix</keyword>
<evidence type="ECO:0000256" key="4">
    <source>
        <dbReference type="ARBA" id="ARBA00022679"/>
    </source>
</evidence>
<dbReference type="Proteomes" id="UP000317155">
    <property type="component" value="Unassembled WGS sequence"/>
</dbReference>
<evidence type="ECO:0000313" key="11">
    <source>
        <dbReference type="Proteomes" id="UP000317155"/>
    </source>
</evidence>
<dbReference type="AlphaFoldDB" id="A0A550JHQ2"/>
<dbReference type="Pfam" id="PF13231">
    <property type="entry name" value="PMT_2"/>
    <property type="match status" value="1"/>
</dbReference>
<feature type="transmembrane region" description="Helical" evidence="8">
    <location>
        <begin position="170"/>
        <end position="201"/>
    </location>
</feature>
<dbReference type="InterPro" id="IPR038731">
    <property type="entry name" value="RgtA/B/C-like"/>
</dbReference>
<feature type="transmembrane region" description="Helical" evidence="8">
    <location>
        <begin position="93"/>
        <end position="111"/>
    </location>
</feature>
<keyword evidence="3" id="KW-0328">Glycosyltransferase</keyword>
<feature type="transmembrane region" description="Helical" evidence="8">
    <location>
        <begin position="147"/>
        <end position="164"/>
    </location>
</feature>
<evidence type="ECO:0000256" key="7">
    <source>
        <dbReference type="ARBA" id="ARBA00023136"/>
    </source>
</evidence>
<keyword evidence="4 10" id="KW-0808">Transferase</keyword>
<feature type="domain" description="Glycosyltransferase RgtA/B/C/D-like" evidence="9">
    <location>
        <begin position="80"/>
        <end position="225"/>
    </location>
</feature>
<organism evidence="10 11">
    <name type="scientific">Trichloromonas acetexigens</name>
    <dbReference type="NCBI Taxonomy" id="38815"/>
    <lineage>
        <taxon>Bacteria</taxon>
        <taxon>Pseudomonadati</taxon>
        <taxon>Thermodesulfobacteriota</taxon>
        <taxon>Desulfuromonadia</taxon>
        <taxon>Desulfuromonadales</taxon>
        <taxon>Trichloromonadaceae</taxon>
        <taxon>Trichloromonas</taxon>
    </lineage>
</organism>
<evidence type="ECO:0000256" key="1">
    <source>
        <dbReference type="ARBA" id="ARBA00004651"/>
    </source>
</evidence>
<feature type="transmembrane region" description="Helical" evidence="8">
    <location>
        <begin position="213"/>
        <end position="235"/>
    </location>
</feature>
<name>A0A550JHQ2_9BACT</name>
<proteinExistence type="predicted"/>
<feature type="transmembrane region" description="Helical" evidence="8">
    <location>
        <begin position="310"/>
        <end position="329"/>
    </location>
</feature>
<dbReference type="GO" id="GO:0009103">
    <property type="term" value="P:lipopolysaccharide biosynthetic process"/>
    <property type="evidence" value="ECO:0007669"/>
    <property type="project" value="UniProtKB-ARBA"/>
</dbReference>
<sequence length="522" mass="59099">MFLATTSLESNDWLNCLDGRRMLWLLLGLSLVIKIGIWVQSPVITPDGPVYIAQAEAFLRGEWQQGLAINGSLFIYPLLIAGLGLLGLDLVVAGRMLSLLFSVSTVIPLFLMTERLFIPRVAFWTTLAFVVAPSLNEFSVYVMRDPGFLCMFAWALLFALRAVTEEDIRVFFLSLVFTFLAFLFRIEAFFLPFLLVFFLFGQAVSRRRWRTRFIKQVGVFLLLSLLTIAVAGWAFSDQLLSFNRLGLIVSMMKMPLNKGVLGYDPRVQEELRKMEKVIPMGAVDNDFAEIAWENIRLIYFIGLMANVKKVLYPAFFAACLVGLVLFRTYRSPHALVLWLAIAYLLILCLYLLHQGFIETRYVYVPVFLLLPWVGYGIERILGRLNGINRLPRFAPLLLVSVLFTVPGVEAATEVKRQLISAKEAGQWLAAHPQINMGAIVSNGREVPFYAGRGMTFIESMNVEPNHLARVAGQVDAQLISVLRDRDAEPADLHIENFVQVKKFTDKRYETIIFRKQDASSGN</sequence>
<evidence type="ECO:0000256" key="6">
    <source>
        <dbReference type="ARBA" id="ARBA00022989"/>
    </source>
</evidence>
<feature type="transmembrane region" description="Helical" evidence="8">
    <location>
        <begin position="362"/>
        <end position="381"/>
    </location>
</feature>
<feature type="transmembrane region" description="Helical" evidence="8">
    <location>
        <begin position="21"/>
        <end position="39"/>
    </location>
</feature>
<reference evidence="10 11" key="1">
    <citation type="submission" date="2019-07" db="EMBL/GenBank/DDBJ databases">
        <title>Insights of Desulfuromonas acetexigens electromicrobiology.</title>
        <authorList>
            <person name="Katuri K."/>
            <person name="Sapireddy V."/>
            <person name="Shaw D.R."/>
            <person name="Saikaly P."/>
        </authorList>
    </citation>
    <scope>NUCLEOTIDE SEQUENCE [LARGE SCALE GENOMIC DNA]</scope>
    <source>
        <strain evidence="10 11">2873</strain>
    </source>
</reference>
<feature type="transmembrane region" description="Helical" evidence="8">
    <location>
        <begin position="336"/>
        <end position="356"/>
    </location>
</feature>
<dbReference type="GO" id="GO:0005886">
    <property type="term" value="C:plasma membrane"/>
    <property type="evidence" value="ECO:0007669"/>
    <property type="project" value="UniProtKB-SubCell"/>
</dbReference>
<feature type="transmembrane region" description="Helical" evidence="8">
    <location>
        <begin position="117"/>
        <end position="135"/>
    </location>
</feature>
<keyword evidence="5 8" id="KW-0812">Transmembrane</keyword>
<evidence type="ECO:0000256" key="5">
    <source>
        <dbReference type="ARBA" id="ARBA00022692"/>
    </source>
</evidence>
<comment type="subcellular location">
    <subcellularLocation>
        <location evidence="1">Cell membrane</location>
        <topology evidence="1">Multi-pass membrane protein</topology>
    </subcellularLocation>
</comment>
<protein>
    <submittedName>
        <fullName evidence="10">Glycosyltransferase family 39 protein</fullName>
    </submittedName>
</protein>
<keyword evidence="11" id="KW-1185">Reference proteome</keyword>
<comment type="caution">
    <text evidence="10">The sequence shown here is derived from an EMBL/GenBank/DDBJ whole genome shotgun (WGS) entry which is preliminary data.</text>
</comment>
<dbReference type="RefSeq" id="WP_092056996.1">
    <property type="nucleotide sequence ID" value="NZ_FOJJ01000023.1"/>
</dbReference>
<gene>
    <name evidence="10" type="ORF">FL622_06050</name>
</gene>
<feature type="transmembrane region" description="Helical" evidence="8">
    <location>
        <begin position="67"/>
        <end position="86"/>
    </location>
</feature>
<evidence type="ECO:0000256" key="8">
    <source>
        <dbReference type="SAM" id="Phobius"/>
    </source>
</evidence>
<keyword evidence="7 8" id="KW-0472">Membrane</keyword>
<keyword evidence="2" id="KW-1003">Cell membrane</keyword>
<dbReference type="PANTHER" id="PTHR33908:SF11">
    <property type="entry name" value="MEMBRANE PROTEIN"/>
    <property type="match status" value="1"/>
</dbReference>
<dbReference type="GO" id="GO:0016763">
    <property type="term" value="F:pentosyltransferase activity"/>
    <property type="evidence" value="ECO:0007669"/>
    <property type="project" value="TreeGrafter"/>
</dbReference>